<proteinExistence type="predicted"/>
<name>A0A0F9T0W3_9ZZZZ</name>
<comment type="caution">
    <text evidence="1">The sequence shown here is derived from an EMBL/GenBank/DDBJ whole genome shotgun (WGS) entry which is preliminary data.</text>
</comment>
<sequence>MRRGEELALLEIAGEIKDLVYQYRVALCKKPRVTITIDFMYREKGKYVYEDTKGVLTREFRVKMAWLKEKWGVEVVLTK</sequence>
<protein>
    <submittedName>
        <fullName evidence="1">Uncharacterized protein</fullName>
    </submittedName>
</protein>
<dbReference type="AlphaFoldDB" id="A0A0F9T0W3"/>
<gene>
    <name evidence="1" type="ORF">LCGC14_0386390</name>
</gene>
<organism evidence="1">
    <name type="scientific">marine sediment metagenome</name>
    <dbReference type="NCBI Taxonomy" id="412755"/>
    <lineage>
        <taxon>unclassified sequences</taxon>
        <taxon>metagenomes</taxon>
        <taxon>ecological metagenomes</taxon>
    </lineage>
</organism>
<evidence type="ECO:0000313" key="1">
    <source>
        <dbReference type="EMBL" id="KKN74890.1"/>
    </source>
</evidence>
<dbReference type="EMBL" id="LAZR01000319">
    <property type="protein sequence ID" value="KKN74890.1"/>
    <property type="molecule type" value="Genomic_DNA"/>
</dbReference>
<accession>A0A0F9T0W3</accession>
<reference evidence="1" key="1">
    <citation type="journal article" date="2015" name="Nature">
        <title>Complex archaea that bridge the gap between prokaryotes and eukaryotes.</title>
        <authorList>
            <person name="Spang A."/>
            <person name="Saw J.H."/>
            <person name="Jorgensen S.L."/>
            <person name="Zaremba-Niedzwiedzka K."/>
            <person name="Martijn J."/>
            <person name="Lind A.E."/>
            <person name="van Eijk R."/>
            <person name="Schleper C."/>
            <person name="Guy L."/>
            <person name="Ettema T.J."/>
        </authorList>
    </citation>
    <scope>NUCLEOTIDE SEQUENCE</scope>
</reference>